<sequence length="248" mass="26565">MSIIERTNPLNLQYKVCVVTNASTPLGVVICKTLLKANALVLGIDKNARDHSLNAGLGTHFQFEQRDLNDQDTAKEIIAASVKKFDSLGGKFDALVNLVGEDETDLDGISNLTQGLGDVMKEAGQGSIITVPGNVEGSDEGRSQALTGFTKEIAHRFQGTAIRTNMIAAENIEASNPESQDSAKPYEEAKSHMTALIKTERSAKDAPDAKVPPPRFYEVGNLVLFLAGPMSENISGQAVSLDGSHREL</sequence>
<dbReference type="AlphaFoldDB" id="A0A9P3L1I4"/>
<gene>
    <name evidence="3" type="ORF">CKM354_001261400</name>
</gene>
<dbReference type="InterPro" id="IPR036291">
    <property type="entry name" value="NAD(P)-bd_dom_sf"/>
</dbReference>
<reference evidence="3 4" key="1">
    <citation type="submission" date="2021-01" db="EMBL/GenBank/DDBJ databases">
        <title>Cercospora kikuchii MAFF 305040 whole genome shotgun sequence.</title>
        <authorList>
            <person name="Kashiwa T."/>
            <person name="Suzuki T."/>
        </authorList>
    </citation>
    <scope>NUCLEOTIDE SEQUENCE [LARGE SCALE GENOMIC DNA]</scope>
    <source>
        <strain evidence="3 4">MAFF 305040</strain>
    </source>
</reference>
<accession>A0A9P3L1I4</accession>
<dbReference type="GeneID" id="68298189"/>
<proteinExistence type="inferred from homology"/>
<comment type="caution">
    <text evidence="3">The sequence shown here is derived from an EMBL/GenBank/DDBJ whole genome shotgun (WGS) entry which is preliminary data.</text>
</comment>
<dbReference type="Pfam" id="PF00106">
    <property type="entry name" value="adh_short"/>
    <property type="match status" value="1"/>
</dbReference>
<dbReference type="OrthoDB" id="3637222at2759"/>
<evidence type="ECO:0000313" key="3">
    <source>
        <dbReference type="EMBL" id="GIZ49584.1"/>
    </source>
</evidence>
<dbReference type="SUPFAM" id="SSF51735">
    <property type="entry name" value="NAD(P)-binding Rossmann-fold domains"/>
    <property type="match status" value="1"/>
</dbReference>
<dbReference type="Gene3D" id="3.40.50.720">
    <property type="entry name" value="NAD(P)-binding Rossmann-like Domain"/>
    <property type="match status" value="2"/>
</dbReference>
<dbReference type="GO" id="GO:0016616">
    <property type="term" value="F:oxidoreductase activity, acting on the CH-OH group of donors, NAD or NADP as acceptor"/>
    <property type="evidence" value="ECO:0007669"/>
    <property type="project" value="TreeGrafter"/>
</dbReference>
<keyword evidence="4" id="KW-1185">Reference proteome</keyword>
<dbReference type="RefSeq" id="XP_044664071.1">
    <property type="nucleotide sequence ID" value="XM_044808136.1"/>
</dbReference>
<dbReference type="InterPro" id="IPR002347">
    <property type="entry name" value="SDR_fam"/>
</dbReference>
<name>A0A9P3L1I4_9PEZI</name>
<comment type="similarity">
    <text evidence="1">Belongs to the short-chain dehydrogenases/reductases (SDR) family.</text>
</comment>
<evidence type="ECO:0000256" key="2">
    <source>
        <dbReference type="SAM" id="MobiDB-lite"/>
    </source>
</evidence>
<organism evidence="3 4">
    <name type="scientific">Cercospora kikuchii</name>
    <dbReference type="NCBI Taxonomy" id="84275"/>
    <lineage>
        <taxon>Eukaryota</taxon>
        <taxon>Fungi</taxon>
        <taxon>Dikarya</taxon>
        <taxon>Ascomycota</taxon>
        <taxon>Pezizomycotina</taxon>
        <taxon>Dothideomycetes</taxon>
        <taxon>Dothideomycetidae</taxon>
        <taxon>Mycosphaerellales</taxon>
        <taxon>Mycosphaerellaceae</taxon>
        <taxon>Cercospora</taxon>
    </lineage>
</organism>
<dbReference type="Proteomes" id="UP000825890">
    <property type="component" value="Unassembled WGS sequence"/>
</dbReference>
<dbReference type="PANTHER" id="PTHR42760">
    <property type="entry name" value="SHORT-CHAIN DEHYDROGENASES/REDUCTASES FAMILY MEMBER"/>
    <property type="match status" value="1"/>
</dbReference>
<feature type="region of interest" description="Disordered" evidence="2">
    <location>
        <begin position="171"/>
        <end position="190"/>
    </location>
</feature>
<dbReference type="EMBL" id="BOLY01000009">
    <property type="protein sequence ID" value="GIZ49584.1"/>
    <property type="molecule type" value="Genomic_DNA"/>
</dbReference>
<evidence type="ECO:0000256" key="1">
    <source>
        <dbReference type="ARBA" id="ARBA00006484"/>
    </source>
</evidence>
<protein>
    <submittedName>
        <fullName evidence="3">Uncharacterized protein</fullName>
    </submittedName>
</protein>
<feature type="compositionally biased region" description="Polar residues" evidence="2">
    <location>
        <begin position="173"/>
        <end position="182"/>
    </location>
</feature>
<evidence type="ECO:0000313" key="4">
    <source>
        <dbReference type="Proteomes" id="UP000825890"/>
    </source>
</evidence>